<dbReference type="Proteomes" id="UP000324800">
    <property type="component" value="Unassembled WGS sequence"/>
</dbReference>
<accession>A0A5J4UFN5</accession>
<evidence type="ECO:0000313" key="1">
    <source>
        <dbReference type="EMBL" id="KAA6368983.1"/>
    </source>
</evidence>
<comment type="caution">
    <text evidence="1">The sequence shown here is derived from an EMBL/GenBank/DDBJ whole genome shotgun (WGS) entry which is preliminary data.</text>
</comment>
<name>A0A5J4UFN5_9EUKA</name>
<gene>
    <name evidence="1" type="ORF">EZS28_035489</name>
</gene>
<protein>
    <submittedName>
        <fullName evidence="1">Uncharacterized protein</fullName>
    </submittedName>
</protein>
<sequence>MQSSSTDKQGPDKEPMTHNEAAEQILTLARIHAELQDPEQTKAQLVHVRFGEDDLDLRTNGTKSLHRIVIKNLLVDGFRKNLLAASQSLISKLDKKRACNRLLRQLWTLRSNWNLTHSSQTQFISRITLNKRSFGELLTVNSKRFNEKIQEGDYQNNAGANQRGPGRRYEQMKVVQSHGQTRDQSGGHEIQVGWKRDFNQNIAGENQHRDGLAIPRCNDSALSITINSSNSIYENTGIETECARVQLREGINLTYQFRVVMGNNVLFANTITEDTMKRIERDTEQKNLEYQAAAMAMLQGTLFLQQLYNPNPIPYIEPPYPNNQAQLYYNQQPGDSQGEGENFLAFDEEDAVVDVDDSKPTFKRARMHSQIFQVIHELKRKSYKAHLNHRANSERRKWRMIMISWGEAYKGPIKNLK</sequence>
<dbReference type="EMBL" id="SNRW01016813">
    <property type="protein sequence ID" value="KAA6368983.1"/>
    <property type="molecule type" value="Genomic_DNA"/>
</dbReference>
<proteinExistence type="predicted"/>
<dbReference type="AlphaFoldDB" id="A0A5J4UFN5"/>
<reference evidence="1 2" key="1">
    <citation type="submission" date="2019-03" db="EMBL/GenBank/DDBJ databases">
        <title>Single cell metagenomics reveals metabolic interactions within the superorganism composed of flagellate Streblomastix strix and complex community of Bacteroidetes bacteria on its surface.</title>
        <authorList>
            <person name="Treitli S.C."/>
            <person name="Kolisko M."/>
            <person name="Husnik F."/>
            <person name="Keeling P."/>
            <person name="Hampl V."/>
        </authorList>
    </citation>
    <scope>NUCLEOTIDE SEQUENCE [LARGE SCALE GENOMIC DNA]</scope>
    <source>
        <strain evidence="1">ST1C</strain>
    </source>
</reference>
<organism evidence="1 2">
    <name type="scientific">Streblomastix strix</name>
    <dbReference type="NCBI Taxonomy" id="222440"/>
    <lineage>
        <taxon>Eukaryota</taxon>
        <taxon>Metamonada</taxon>
        <taxon>Preaxostyla</taxon>
        <taxon>Oxymonadida</taxon>
        <taxon>Streblomastigidae</taxon>
        <taxon>Streblomastix</taxon>
    </lineage>
</organism>
<evidence type="ECO:0000313" key="2">
    <source>
        <dbReference type="Proteomes" id="UP000324800"/>
    </source>
</evidence>